<reference evidence="8 9" key="1">
    <citation type="submission" date="2023-12" db="EMBL/GenBank/DDBJ databases">
        <title>Blastococcus brunescens sp. nov., an actonobacterium isolated from sandstone collected in sahara desert.</title>
        <authorList>
            <person name="Gtari M."/>
            <person name="Ghodhbane F."/>
        </authorList>
    </citation>
    <scope>NUCLEOTIDE SEQUENCE [LARGE SCALE GENOMIC DNA]</scope>
    <source>
        <strain evidence="8 9">BMG 8361</strain>
    </source>
</reference>
<keyword evidence="2" id="KW-1003">Cell membrane</keyword>
<evidence type="ECO:0000256" key="1">
    <source>
        <dbReference type="ARBA" id="ARBA00004651"/>
    </source>
</evidence>
<keyword evidence="3 6" id="KW-0812">Transmembrane</keyword>
<evidence type="ECO:0000256" key="4">
    <source>
        <dbReference type="ARBA" id="ARBA00022989"/>
    </source>
</evidence>
<dbReference type="Pfam" id="PF02687">
    <property type="entry name" value="FtsX"/>
    <property type="match status" value="1"/>
</dbReference>
<comment type="subcellular location">
    <subcellularLocation>
        <location evidence="1">Cell membrane</location>
        <topology evidence="1">Multi-pass membrane protein</topology>
    </subcellularLocation>
</comment>
<evidence type="ECO:0000256" key="3">
    <source>
        <dbReference type="ARBA" id="ARBA00022692"/>
    </source>
</evidence>
<evidence type="ECO:0000313" key="8">
    <source>
        <dbReference type="EMBL" id="WRL63631.1"/>
    </source>
</evidence>
<dbReference type="Proteomes" id="UP001324287">
    <property type="component" value="Chromosome"/>
</dbReference>
<dbReference type="RefSeq" id="WP_324274966.1">
    <property type="nucleotide sequence ID" value="NZ_CP141261.1"/>
</dbReference>
<keyword evidence="5 6" id="KW-0472">Membrane</keyword>
<evidence type="ECO:0000256" key="2">
    <source>
        <dbReference type="ARBA" id="ARBA00022475"/>
    </source>
</evidence>
<keyword evidence="4 6" id="KW-1133">Transmembrane helix</keyword>
<evidence type="ECO:0000313" key="9">
    <source>
        <dbReference type="Proteomes" id="UP001324287"/>
    </source>
</evidence>
<evidence type="ECO:0000256" key="6">
    <source>
        <dbReference type="SAM" id="Phobius"/>
    </source>
</evidence>
<feature type="domain" description="ABC3 transporter permease C-terminal" evidence="7">
    <location>
        <begin position="62"/>
        <end position="175"/>
    </location>
</feature>
<evidence type="ECO:0000256" key="5">
    <source>
        <dbReference type="ARBA" id="ARBA00023136"/>
    </source>
</evidence>
<feature type="transmembrane region" description="Helical" evidence="6">
    <location>
        <begin position="104"/>
        <end position="131"/>
    </location>
</feature>
<dbReference type="InterPro" id="IPR003838">
    <property type="entry name" value="ABC3_permease_C"/>
</dbReference>
<proteinExistence type="predicted"/>
<gene>
    <name evidence="8" type="ORF">U6N30_28840</name>
</gene>
<name>A0ABZ1B1K5_9ACTN</name>
<feature type="transmembrane region" description="Helical" evidence="6">
    <location>
        <begin position="60"/>
        <end position="83"/>
    </location>
</feature>
<dbReference type="EMBL" id="CP141261">
    <property type="protein sequence ID" value="WRL63631.1"/>
    <property type="molecule type" value="Genomic_DNA"/>
</dbReference>
<protein>
    <submittedName>
        <fullName evidence="8">FtsX-like permease family protein</fullName>
    </submittedName>
</protein>
<organism evidence="8 9">
    <name type="scientific">Blastococcus brunescens</name>
    <dbReference type="NCBI Taxonomy" id="1564165"/>
    <lineage>
        <taxon>Bacteria</taxon>
        <taxon>Bacillati</taxon>
        <taxon>Actinomycetota</taxon>
        <taxon>Actinomycetes</taxon>
        <taxon>Geodermatophilales</taxon>
        <taxon>Geodermatophilaceae</taxon>
        <taxon>Blastococcus</taxon>
    </lineage>
</organism>
<accession>A0ABZ1B1K5</accession>
<sequence>MLADRLPVPLATTAMLIGSADAPINPAEERRLTEAVQAITDRASVYVERGWTDELAIGRVLLFVVGGVLVLVATLTATGLALADARPDLATLAAIGAAPRTRRLIAMGATAVIAGVGAVLGLLVGLAPGIAVAYPLTSTDYGLGARPLVDIPWLLLGGVAVLVPLVAVAVTGIVVRSRLPMVARVAG</sequence>
<keyword evidence="9" id="KW-1185">Reference proteome</keyword>
<feature type="transmembrane region" description="Helical" evidence="6">
    <location>
        <begin position="151"/>
        <end position="175"/>
    </location>
</feature>
<evidence type="ECO:0000259" key="7">
    <source>
        <dbReference type="Pfam" id="PF02687"/>
    </source>
</evidence>